<organism evidence="2">
    <name type="scientific">Xenopsylla cheopis</name>
    <name type="common">Oriental rat flea</name>
    <name type="synonym">Pulex cheopis</name>
    <dbReference type="NCBI Taxonomy" id="163159"/>
    <lineage>
        <taxon>Eukaryota</taxon>
        <taxon>Metazoa</taxon>
        <taxon>Ecdysozoa</taxon>
        <taxon>Arthropoda</taxon>
        <taxon>Hexapoda</taxon>
        <taxon>Insecta</taxon>
        <taxon>Pterygota</taxon>
        <taxon>Neoptera</taxon>
        <taxon>Endopterygota</taxon>
        <taxon>Siphonaptera</taxon>
        <taxon>Pulicidae</taxon>
        <taxon>Xenopsyllinae</taxon>
        <taxon>Xenopsylla</taxon>
    </lineage>
</organism>
<name>A0A6M2E1M6_XENCH</name>
<feature type="transmembrane region" description="Helical" evidence="1">
    <location>
        <begin position="37"/>
        <end position="57"/>
    </location>
</feature>
<protein>
    <submittedName>
        <fullName evidence="2">Putative secreted protein</fullName>
    </submittedName>
</protein>
<sequence length="67" mass="7570">MYLQKKPLVVLTINSCTVCMPAALCRCCNCIPSPDSVLSLIYVAIEFPVICGPYVPYWRSTGKYWSY</sequence>
<accession>A0A6M2E1M6</accession>
<keyword evidence="1" id="KW-1133">Transmembrane helix</keyword>
<keyword evidence="1" id="KW-0472">Membrane</keyword>
<evidence type="ECO:0000313" key="2">
    <source>
        <dbReference type="EMBL" id="NOV51288.1"/>
    </source>
</evidence>
<dbReference type="EMBL" id="GIIL01007562">
    <property type="protein sequence ID" value="NOV51288.1"/>
    <property type="molecule type" value="Transcribed_RNA"/>
</dbReference>
<reference evidence="2" key="1">
    <citation type="submission" date="2020-03" db="EMBL/GenBank/DDBJ databases">
        <title>Transcriptomic Profiling of the Digestive Tract of the Rat Flea, Xenopsylla cheopis, Following Blood Feeding and Infection with Yersinia pestis.</title>
        <authorList>
            <person name="Bland D.M."/>
            <person name="Martens C.A."/>
            <person name="Virtaneva K."/>
            <person name="Kanakabandi K."/>
            <person name="Long D."/>
            <person name="Rosenke R."/>
            <person name="Saturday G.A."/>
            <person name="Hoyt F.H."/>
            <person name="Bruno D.P."/>
            <person name="Ribeiro J.M.C."/>
            <person name="Hinnebusch J."/>
        </authorList>
    </citation>
    <scope>NUCLEOTIDE SEQUENCE</scope>
</reference>
<dbReference type="AlphaFoldDB" id="A0A6M2E1M6"/>
<proteinExistence type="predicted"/>
<evidence type="ECO:0000256" key="1">
    <source>
        <dbReference type="SAM" id="Phobius"/>
    </source>
</evidence>
<keyword evidence="1" id="KW-0812">Transmembrane</keyword>